<accession>A0A2P2Q6Z9</accession>
<name>A0A2P2Q6Z9_RHIMU</name>
<organism evidence="1">
    <name type="scientific">Rhizophora mucronata</name>
    <name type="common">Asiatic mangrove</name>
    <dbReference type="NCBI Taxonomy" id="61149"/>
    <lineage>
        <taxon>Eukaryota</taxon>
        <taxon>Viridiplantae</taxon>
        <taxon>Streptophyta</taxon>
        <taxon>Embryophyta</taxon>
        <taxon>Tracheophyta</taxon>
        <taxon>Spermatophyta</taxon>
        <taxon>Magnoliopsida</taxon>
        <taxon>eudicotyledons</taxon>
        <taxon>Gunneridae</taxon>
        <taxon>Pentapetalae</taxon>
        <taxon>rosids</taxon>
        <taxon>fabids</taxon>
        <taxon>Malpighiales</taxon>
        <taxon>Rhizophoraceae</taxon>
        <taxon>Rhizophora</taxon>
    </lineage>
</organism>
<dbReference type="EMBL" id="GGEC01082175">
    <property type="protein sequence ID" value="MBX62659.1"/>
    <property type="molecule type" value="Transcribed_RNA"/>
</dbReference>
<protein>
    <submittedName>
        <fullName evidence="1">Uncharacterized protein</fullName>
    </submittedName>
</protein>
<proteinExistence type="predicted"/>
<evidence type="ECO:0000313" key="1">
    <source>
        <dbReference type="EMBL" id="MBX62659.1"/>
    </source>
</evidence>
<sequence>MLLKFSLLSSSKVQPILVHLERLCVSVDIGMGFVLQSPSTWIGNMS</sequence>
<reference evidence="1" key="1">
    <citation type="submission" date="2018-02" db="EMBL/GenBank/DDBJ databases">
        <title>Rhizophora mucronata_Transcriptome.</title>
        <authorList>
            <person name="Meera S.P."/>
            <person name="Sreeshan A."/>
            <person name="Augustine A."/>
        </authorList>
    </citation>
    <scope>NUCLEOTIDE SEQUENCE</scope>
    <source>
        <tissue evidence="1">Leaf</tissue>
    </source>
</reference>
<dbReference type="AlphaFoldDB" id="A0A2P2Q6Z9"/>